<dbReference type="Proteomes" id="UP000823736">
    <property type="component" value="Unassembled WGS sequence"/>
</dbReference>
<dbReference type="EMBL" id="JAGGLC010000001">
    <property type="protein sequence ID" value="MBP1985966.1"/>
    <property type="molecule type" value="Genomic_DNA"/>
</dbReference>
<dbReference type="AlphaFoldDB" id="A0A8T4GSY1"/>
<reference evidence="1" key="1">
    <citation type="submission" date="2021-03" db="EMBL/GenBank/DDBJ databases">
        <title>Genomic Encyclopedia of Type Strains, Phase IV (KMG-IV): sequencing the most valuable type-strain genomes for metagenomic binning, comparative biology and taxonomic classification.</title>
        <authorList>
            <person name="Goeker M."/>
        </authorList>
    </citation>
    <scope>NUCLEOTIDE SEQUENCE</scope>
    <source>
        <strain evidence="1">DSM 26232</strain>
    </source>
</reference>
<proteinExistence type="predicted"/>
<accession>A0A8T4GSY1</accession>
<keyword evidence="2" id="KW-1185">Reference proteome</keyword>
<name>A0A8T4GSY1_9EURY</name>
<organism evidence="1 2">
    <name type="scientific">Halolamina salifodinae</name>
    <dbReference type="NCBI Taxonomy" id="1202767"/>
    <lineage>
        <taxon>Archaea</taxon>
        <taxon>Methanobacteriati</taxon>
        <taxon>Methanobacteriota</taxon>
        <taxon>Stenosarchaea group</taxon>
        <taxon>Halobacteria</taxon>
        <taxon>Halobacteriales</taxon>
        <taxon>Haloferacaceae</taxon>
    </lineage>
</organism>
<protein>
    <submittedName>
        <fullName evidence="1">Uncharacterized protein</fullName>
    </submittedName>
</protein>
<sequence length="37" mass="4181">MHAQTVRDLVEKTVGWGPSGHQEFDEQAKLPIEAVFE</sequence>
<evidence type="ECO:0000313" key="2">
    <source>
        <dbReference type="Proteomes" id="UP000823736"/>
    </source>
</evidence>
<comment type="caution">
    <text evidence="1">The sequence shown here is derived from an EMBL/GenBank/DDBJ whole genome shotgun (WGS) entry which is preliminary data.</text>
</comment>
<gene>
    <name evidence="1" type="ORF">J2753_000439</name>
</gene>
<evidence type="ECO:0000313" key="1">
    <source>
        <dbReference type="EMBL" id="MBP1985966.1"/>
    </source>
</evidence>